<keyword evidence="1" id="KW-0812">Transmembrane</keyword>
<gene>
    <name evidence="2" type="ORF">WKV44_00250</name>
</gene>
<feature type="transmembrane region" description="Helical" evidence="1">
    <location>
        <begin position="7"/>
        <end position="33"/>
    </location>
</feature>
<dbReference type="RefSeq" id="WP_420068421.1">
    <property type="nucleotide sequence ID" value="NZ_JBCHKQ010000001.1"/>
</dbReference>
<organism evidence="2 3">
    <name type="scientific">Rarispira pelagica</name>
    <dbReference type="NCBI Taxonomy" id="3141764"/>
    <lineage>
        <taxon>Bacteria</taxon>
        <taxon>Pseudomonadati</taxon>
        <taxon>Spirochaetota</taxon>
        <taxon>Spirochaetia</taxon>
        <taxon>Winmispirales</taxon>
        <taxon>Winmispiraceae</taxon>
        <taxon>Rarispira</taxon>
    </lineage>
</organism>
<evidence type="ECO:0000313" key="2">
    <source>
        <dbReference type="EMBL" id="MEM5946967.1"/>
    </source>
</evidence>
<comment type="caution">
    <text evidence="2">The sequence shown here is derived from an EMBL/GenBank/DDBJ whole genome shotgun (WGS) entry which is preliminary data.</text>
</comment>
<keyword evidence="3" id="KW-1185">Reference proteome</keyword>
<sequence length="92" mass="10479">MNKKLNTLLFILAATIVNVAILLGVCILLFIVYGRFIAPQVSPEVNSYAVLVILMIGFVLTFFIYNMAINILGQKIDMDKYFSPLFFKNRKK</sequence>
<dbReference type="Proteomes" id="UP001466331">
    <property type="component" value="Unassembled WGS sequence"/>
</dbReference>
<keyword evidence="1" id="KW-0472">Membrane</keyword>
<reference evidence="2 3" key="1">
    <citation type="submission" date="2024-03" db="EMBL/GenBank/DDBJ databases">
        <title>Ignisphaera cupida sp. nov., a hyperthermophilic hydrolytic archaeon from a hot spring of Kamchatka, and proposal of Ignisphaeraceae fam. nov.</title>
        <authorList>
            <person name="Podosokorskaya O.A."/>
            <person name="Elcheninov A.G."/>
            <person name="Maltseva A.I."/>
            <person name="Zayulina K.S."/>
            <person name="Novikov A."/>
            <person name="Merkel A.Y."/>
        </authorList>
    </citation>
    <scope>NUCLEOTIDE SEQUENCE [LARGE SCALE GENOMIC DNA]</scope>
    <source>
        <strain evidence="2 3">38H-sp</strain>
    </source>
</reference>
<name>A0ABU9U9W9_9SPIR</name>
<keyword evidence="1" id="KW-1133">Transmembrane helix</keyword>
<proteinExistence type="predicted"/>
<protein>
    <recommendedName>
        <fullName evidence="4">Leader peptide processing enzyme</fullName>
    </recommendedName>
</protein>
<evidence type="ECO:0000256" key="1">
    <source>
        <dbReference type="SAM" id="Phobius"/>
    </source>
</evidence>
<feature type="transmembrane region" description="Helical" evidence="1">
    <location>
        <begin position="45"/>
        <end position="65"/>
    </location>
</feature>
<dbReference type="EMBL" id="JBCHKQ010000001">
    <property type="protein sequence ID" value="MEM5946967.1"/>
    <property type="molecule type" value="Genomic_DNA"/>
</dbReference>
<accession>A0ABU9U9W9</accession>
<evidence type="ECO:0000313" key="3">
    <source>
        <dbReference type="Proteomes" id="UP001466331"/>
    </source>
</evidence>
<evidence type="ECO:0008006" key="4">
    <source>
        <dbReference type="Google" id="ProtNLM"/>
    </source>
</evidence>